<dbReference type="EMBL" id="JABZTM010000014">
    <property type="protein sequence ID" value="MBF1446207.1"/>
    <property type="molecule type" value="Genomic_DNA"/>
</dbReference>
<protein>
    <recommendedName>
        <fullName evidence="3">Periplasmic heavy metal sensor</fullName>
    </recommendedName>
</protein>
<dbReference type="AlphaFoldDB" id="A0A9D6AAB8"/>
<evidence type="ECO:0000313" key="1">
    <source>
        <dbReference type="EMBL" id="MBF1446207.1"/>
    </source>
</evidence>
<organism evidence="1 2">
    <name type="scientific">Prevotella nigrescens</name>
    <dbReference type="NCBI Taxonomy" id="28133"/>
    <lineage>
        <taxon>Bacteria</taxon>
        <taxon>Pseudomonadati</taxon>
        <taxon>Bacteroidota</taxon>
        <taxon>Bacteroidia</taxon>
        <taxon>Bacteroidales</taxon>
        <taxon>Prevotellaceae</taxon>
        <taxon>Prevotella</taxon>
    </lineage>
</organism>
<evidence type="ECO:0000313" key="2">
    <source>
        <dbReference type="Proteomes" id="UP000787419"/>
    </source>
</evidence>
<proteinExistence type="predicted"/>
<accession>A0A9D6AAB8</accession>
<name>A0A9D6AAB8_9BACT</name>
<sequence>MRPYNILIMKRILIVFIVFASATNLLAQHKFNPNKFKVEIHQYIVTSANLTEQESAKLLPIYDEMISKQRVLHKQLRKLQNSNLQNNKNAKSVILKIDDLLIQIKQIEKSYHLKMLRVIPAIKLGEVLKAERYFHKQYFRNAAQKR</sequence>
<comment type="caution">
    <text evidence="1">The sequence shown here is derived from an EMBL/GenBank/DDBJ whole genome shotgun (WGS) entry which is preliminary data.</text>
</comment>
<dbReference type="Proteomes" id="UP000787419">
    <property type="component" value="Unassembled WGS sequence"/>
</dbReference>
<gene>
    <name evidence="1" type="ORF">HXN55_02280</name>
</gene>
<reference evidence="1" key="1">
    <citation type="submission" date="2020-04" db="EMBL/GenBank/DDBJ databases">
        <title>Deep metagenomics examines the oral microbiome during advanced dental caries in children, revealing novel taxa and co-occurrences with host molecules.</title>
        <authorList>
            <person name="Baker J.L."/>
            <person name="Morton J.T."/>
            <person name="Dinis M."/>
            <person name="Alvarez R."/>
            <person name="Tran N.C."/>
            <person name="Knight R."/>
            <person name="Edlund A."/>
        </authorList>
    </citation>
    <scope>NUCLEOTIDE SEQUENCE</scope>
    <source>
        <strain evidence="1">JCVI_32_bin.50</strain>
    </source>
</reference>
<evidence type="ECO:0008006" key="3">
    <source>
        <dbReference type="Google" id="ProtNLM"/>
    </source>
</evidence>